<evidence type="ECO:0000313" key="2">
    <source>
        <dbReference type="Proteomes" id="UP000298390"/>
    </source>
</evidence>
<dbReference type="EMBL" id="SEKV01001593">
    <property type="protein sequence ID" value="TFY50250.1"/>
    <property type="molecule type" value="Genomic_DNA"/>
</dbReference>
<proteinExistence type="predicted"/>
<dbReference type="AlphaFoldDB" id="A0A4Y9XJY7"/>
<gene>
    <name evidence="1" type="ORF">EVJ58_g11126</name>
</gene>
<name>A0A4Y9XJY7_9APHY</name>
<comment type="caution">
    <text evidence="1">The sequence shown here is derived from an EMBL/GenBank/DDBJ whole genome shotgun (WGS) entry which is preliminary data.</text>
</comment>
<reference evidence="1 2" key="1">
    <citation type="submission" date="2019-01" db="EMBL/GenBank/DDBJ databases">
        <title>Genome sequencing of the rare red list fungi Fomitopsis rosea.</title>
        <authorList>
            <person name="Buettner E."/>
            <person name="Kellner H."/>
        </authorList>
    </citation>
    <scope>NUCLEOTIDE SEQUENCE [LARGE SCALE GENOMIC DNA]</scope>
    <source>
        <strain evidence="1 2">DSM 105464</strain>
    </source>
</reference>
<sequence length="171" mass="18649">MSAAVPSARPSASSSLKDLEKDLGDDKVVVIREQETSASVGEIDLFTYHERNAGRLVIDPEEAKIEFGEDVAKRLKLSADGTKVLWPQPTDDPEDPQNWSDRRKNFQLFIITLAAIVPDFDSGIGIASIFQLAQTYNTTTGVINNLTSKYVLASRPGTRLGVQLGTLGTLE</sequence>
<organism evidence="1 2">
    <name type="scientific">Rhodofomes roseus</name>
    <dbReference type="NCBI Taxonomy" id="34475"/>
    <lineage>
        <taxon>Eukaryota</taxon>
        <taxon>Fungi</taxon>
        <taxon>Dikarya</taxon>
        <taxon>Basidiomycota</taxon>
        <taxon>Agaricomycotina</taxon>
        <taxon>Agaricomycetes</taxon>
        <taxon>Polyporales</taxon>
        <taxon>Rhodofomes</taxon>
    </lineage>
</organism>
<dbReference type="Proteomes" id="UP000298390">
    <property type="component" value="Unassembled WGS sequence"/>
</dbReference>
<dbReference type="STRING" id="34475.A0A4Y9XJY7"/>
<accession>A0A4Y9XJY7</accession>
<protein>
    <submittedName>
        <fullName evidence="1">Uncharacterized protein</fullName>
    </submittedName>
</protein>
<evidence type="ECO:0000313" key="1">
    <source>
        <dbReference type="EMBL" id="TFY50250.1"/>
    </source>
</evidence>